<dbReference type="EMBL" id="AP024545">
    <property type="protein sequence ID" value="BCT91318.1"/>
    <property type="molecule type" value="Genomic_DNA"/>
</dbReference>
<evidence type="ECO:0000256" key="1">
    <source>
        <dbReference type="SAM" id="SignalP"/>
    </source>
</evidence>
<keyword evidence="1" id="KW-0732">Signal</keyword>
<protein>
    <recommendedName>
        <fullName evidence="4">Right-handed parallel beta-helix repeat-containing protein</fullName>
    </recommendedName>
</protein>
<name>A0ABM7Q255_9GAMM</name>
<feature type="signal peptide" evidence="1">
    <location>
        <begin position="1"/>
        <end position="34"/>
    </location>
</feature>
<evidence type="ECO:0000313" key="3">
    <source>
        <dbReference type="Proteomes" id="UP000681317"/>
    </source>
</evidence>
<gene>
    <name evidence="2" type="ORF">LYSCAS_03420</name>
</gene>
<dbReference type="RefSeq" id="WP_213435329.1">
    <property type="nucleotide sequence ID" value="NZ_AP024545.1"/>
</dbReference>
<feature type="chain" id="PRO_5047080018" description="Right-handed parallel beta-helix repeat-containing protein" evidence="1">
    <location>
        <begin position="35"/>
        <end position="448"/>
    </location>
</feature>
<evidence type="ECO:0008006" key="4">
    <source>
        <dbReference type="Google" id="ProtNLM"/>
    </source>
</evidence>
<accession>A0ABM7Q255</accession>
<evidence type="ECO:0000313" key="2">
    <source>
        <dbReference type="EMBL" id="BCT91318.1"/>
    </source>
</evidence>
<reference evidence="2 3" key="1">
    <citation type="submission" date="2021-03" db="EMBL/GenBank/DDBJ databases">
        <title>Complete Genome Sequences of Two Lysobacter Strains Isolated from Sea Water (Lysobacter caseinilyticus) and Soil (Lysobacter helvus) in South Korea.</title>
        <authorList>
            <person name="Watanabe Y."/>
            <person name="Arakawa K."/>
        </authorList>
    </citation>
    <scope>NUCLEOTIDE SEQUENCE [LARGE SCALE GENOMIC DNA]</scope>
    <source>
        <strain evidence="2 3">KVB24</strain>
    </source>
</reference>
<dbReference type="Proteomes" id="UP000681317">
    <property type="component" value="Chromosome"/>
</dbReference>
<sequence>MSMSIACGGIRRTSLVAALALCGAAALPVGDVHAATRVVTNCNNSGAGSLRAVASTAASGDTLDLSGLSCTRITLASEILLPQTNLRLLGRDRLAMTLHGNRVTRVLHHTGTGTLTVERLSVSYGFVHGATAFGGCIESTGNVTLRQSRAHHCLADADSGDQAIARGGAIHADGAVLLDRSSVFESHAMALVESLGGGVSSLGKTTMLQSQVYDNSADWGGGVAPEDGFRMTYSLLQDNLANEFGGGANVTGNAEINKSTVSGNHSNEAAGGLQFNAGPANTEAVIAESTISGNSADDRVSAIAFVSAEGRIFNSTIVDNHEATTDECWGAVFTFGMSMESTVVTGNTCDAGFTRDIGDLPAQNAQVTGSHNLVGSASVSLPPDTIFSATHGLGPLASNGGPTRTHAVLAGSPLIDRGNNLLLRSFDQRGTPFARVRGAAPDIGAFER</sequence>
<keyword evidence="3" id="KW-1185">Reference proteome</keyword>
<dbReference type="SUPFAM" id="SSF51126">
    <property type="entry name" value="Pectin lyase-like"/>
    <property type="match status" value="1"/>
</dbReference>
<proteinExistence type="predicted"/>
<dbReference type="InterPro" id="IPR011050">
    <property type="entry name" value="Pectin_lyase_fold/virulence"/>
</dbReference>
<dbReference type="InterPro" id="IPR059226">
    <property type="entry name" value="Choice_anch_Q_dom"/>
</dbReference>
<dbReference type="NCBIfam" id="NF041518">
    <property type="entry name" value="choice_anch_Q"/>
    <property type="match status" value="1"/>
</dbReference>
<organism evidence="2 3">
    <name type="scientific">Noviluteimonas caseinilytica</name>
    <dbReference type="NCBI Taxonomy" id="2675101"/>
    <lineage>
        <taxon>Bacteria</taxon>
        <taxon>Pseudomonadati</taxon>
        <taxon>Pseudomonadota</taxon>
        <taxon>Gammaproteobacteria</taxon>
        <taxon>Lysobacterales</taxon>
        <taxon>Lysobacteraceae</taxon>
        <taxon>Noviluteimonas</taxon>
    </lineage>
</organism>